<evidence type="ECO:0000256" key="1">
    <source>
        <dbReference type="ARBA" id="ARBA00004328"/>
    </source>
</evidence>
<keyword evidence="6" id="KW-0118">Viral capsid assembly</keyword>
<dbReference type="InterPro" id="IPR054612">
    <property type="entry name" value="Phage_capsid-like_C"/>
</dbReference>
<evidence type="ECO:0000256" key="4">
    <source>
        <dbReference type="ARBA" id="ARBA00022801"/>
    </source>
</evidence>
<dbReference type="EMBL" id="BK015941">
    <property type="protein sequence ID" value="DAF86194.1"/>
    <property type="molecule type" value="Genomic_DNA"/>
</dbReference>
<dbReference type="InterPro" id="IPR054613">
    <property type="entry name" value="Peptidase_S78_dom"/>
</dbReference>
<evidence type="ECO:0000313" key="11">
    <source>
        <dbReference type="EMBL" id="DAF86194.1"/>
    </source>
</evidence>
<keyword evidence="5" id="KW-0946">Virion</keyword>
<dbReference type="GO" id="GO:0008233">
    <property type="term" value="F:peptidase activity"/>
    <property type="evidence" value="ECO:0007669"/>
    <property type="project" value="UniProtKB-KW"/>
</dbReference>
<comment type="subcellular location">
    <subcellularLocation>
        <location evidence="1">Virion</location>
    </subcellularLocation>
</comment>
<dbReference type="Pfam" id="PF05065">
    <property type="entry name" value="Phage_capsid"/>
    <property type="match status" value="1"/>
</dbReference>
<evidence type="ECO:0000256" key="8">
    <source>
        <dbReference type="SAM" id="MobiDB-lite"/>
    </source>
</evidence>
<reference evidence="11" key="1">
    <citation type="journal article" date="2021" name="Proc. Natl. Acad. Sci. U.S.A.">
        <title>A Catalog of Tens of Thousands of Viruses from Human Metagenomes Reveals Hidden Associations with Chronic Diseases.</title>
        <authorList>
            <person name="Tisza M.J."/>
            <person name="Buck C.B."/>
        </authorList>
    </citation>
    <scope>NUCLEOTIDE SEQUENCE</scope>
    <source>
        <strain evidence="11">Ctx254</strain>
    </source>
</reference>
<keyword evidence="7" id="KW-1273">Viral capsid maturation</keyword>
<name>A0A8S5TVF8_9CAUD</name>
<sequence>MKGKIKMAVNFDYDFSGYATKANTKCYDGLTIAPNAFADDNGRKVPVVWNHNHSGPEYVLGHALLQNRKDGVYAYVKMNDTPGGKTALEAVRSGDIDAMSIFANGLKKAGQTVMHGVIRELSLVLAGCNPGALIDEIVEHGADWSADEGEEAFIYTDGGISLRHGLDPDDNPLDEEDEIMHSEDEDKDKENTKENPEDKEITEETVKEVFDSLTEKQKNVVYAIVGMVTDGKKGADNKEADNDKEDETVKHNVFDNDKDQGVLKHSIDEINKVVKTAKTCGTMKAAFANAGIEDSEVNALCHGIDNIDWLFPEDRLLDTPPRIIDKPDDWVSVVMGGVKHIPFSRFKSMFADLTEDDARAKGYLKGNYKTEEVFGLLRRSTGPTTVYKKQELDRDDVIDITSFDVVAWLRNEMRYKLNRELALAYILGDGRMAASRDKIDENCIRPVFNDADLFTIKVQVKTTGMTTVEDKYKAFIKQAIRARKDYRGSGTPTMFTTEDALTEMLLLEDGMGRQLYTDEAALARKLRVAKIVTIPEMEGRKGAKGGNLAAVIVNLADYTVGADKGGAVSMFDDFDIDFNAQKYLIETRCSGALTSPYSAMAIEWAA</sequence>
<dbReference type="InterPro" id="IPR024455">
    <property type="entry name" value="Phage_capsid"/>
</dbReference>
<accession>A0A8S5TVF8</accession>
<organism evidence="11">
    <name type="scientific">Siphoviridae sp. ctx254</name>
    <dbReference type="NCBI Taxonomy" id="2825737"/>
    <lineage>
        <taxon>Viruses</taxon>
        <taxon>Duplodnaviria</taxon>
        <taxon>Heunggongvirae</taxon>
        <taxon>Uroviricota</taxon>
        <taxon>Caudoviricetes</taxon>
    </lineage>
</organism>
<dbReference type="GO" id="GO:0006508">
    <property type="term" value="P:proteolysis"/>
    <property type="evidence" value="ECO:0007669"/>
    <property type="project" value="UniProtKB-KW"/>
</dbReference>
<dbReference type="GO" id="GO:0046797">
    <property type="term" value="P:viral procapsid maturation"/>
    <property type="evidence" value="ECO:0007669"/>
    <property type="project" value="UniProtKB-KW"/>
</dbReference>
<evidence type="ECO:0000256" key="2">
    <source>
        <dbReference type="ARBA" id="ARBA00022612"/>
    </source>
</evidence>
<evidence type="ECO:0000259" key="10">
    <source>
        <dbReference type="Pfam" id="PF05065"/>
    </source>
</evidence>
<dbReference type="GO" id="GO:0044423">
    <property type="term" value="C:virion component"/>
    <property type="evidence" value="ECO:0007669"/>
    <property type="project" value="UniProtKB-KW"/>
</dbReference>
<evidence type="ECO:0000256" key="7">
    <source>
        <dbReference type="ARBA" id="ARBA00023045"/>
    </source>
</evidence>
<keyword evidence="4" id="KW-0378">Hydrolase</keyword>
<evidence type="ECO:0000259" key="9">
    <source>
        <dbReference type="Pfam" id="PF04586"/>
    </source>
</evidence>
<evidence type="ECO:0000256" key="5">
    <source>
        <dbReference type="ARBA" id="ARBA00022844"/>
    </source>
</evidence>
<feature type="region of interest" description="Disordered" evidence="8">
    <location>
        <begin position="181"/>
        <end position="201"/>
    </location>
</feature>
<proteinExistence type="predicted"/>
<keyword evidence="3" id="KW-0645">Protease</keyword>
<evidence type="ECO:0000256" key="6">
    <source>
        <dbReference type="ARBA" id="ARBA00022950"/>
    </source>
</evidence>
<protein>
    <submittedName>
        <fullName evidence="11">Major capsid protein</fullName>
    </submittedName>
</protein>
<dbReference type="NCBIfam" id="TIGR01554">
    <property type="entry name" value="major_cap_HK97"/>
    <property type="match status" value="1"/>
</dbReference>
<dbReference type="Pfam" id="PF04586">
    <property type="entry name" value="Peptidase_S78"/>
    <property type="match status" value="1"/>
</dbReference>
<evidence type="ECO:0000256" key="3">
    <source>
        <dbReference type="ARBA" id="ARBA00022670"/>
    </source>
</evidence>
<feature type="domain" description="Prohead serine protease" evidence="9">
    <location>
        <begin position="14"/>
        <end position="101"/>
    </location>
</feature>
<keyword evidence="2" id="KW-1188">Viral release from host cell</keyword>
<feature type="domain" description="Phage capsid-like C-terminal" evidence="10">
    <location>
        <begin position="396"/>
        <end position="598"/>
    </location>
</feature>
<dbReference type="SUPFAM" id="SSF56563">
    <property type="entry name" value="Major capsid protein gp5"/>
    <property type="match status" value="1"/>
</dbReference>